<dbReference type="InterPro" id="IPR052748">
    <property type="entry name" value="ISR_Activator"/>
</dbReference>
<feature type="chain" id="PRO_5031474524" description="SPOR domain-containing protein" evidence="2">
    <location>
        <begin position="22"/>
        <end position="315"/>
    </location>
</feature>
<dbReference type="InterPro" id="IPR006597">
    <property type="entry name" value="Sel1-like"/>
</dbReference>
<dbReference type="GO" id="GO:0042834">
    <property type="term" value="F:peptidoglycan binding"/>
    <property type="evidence" value="ECO:0007669"/>
    <property type="project" value="InterPro"/>
</dbReference>
<dbReference type="EMBL" id="JAASQV010000001">
    <property type="protein sequence ID" value="NIJ63804.1"/>
    <property type="molecule type" value="Genomic_DNA"/>
</dbReference>
<dbReference type="AlphaFoldDB" id="A0A7X5UWY1"/>
<dbReference type="Pfam" id="PF05036">
    <property type="entry name" value="SPOR"/>
    <property type="match status" value="1"/>
</dbReference>
<evidence type="ECO:0000256" key="1">
    <source>
        <dbReference type="SAM" id="MobiDB-lite"/>
    </source>
</evidence>
<feature type="compositionally biased region" description="Low complexity" evidence="1">
    <location>
        <begin position="205"/>
        <end position="225"/>
    </location>
</feature>
<feature type="domain" description="SPOR" evidence="3">
    <location>
        <begin position="243"/>
        <end position="315"/>
    </location>
</feature>
<dbReference type="Pfam" id="PF08238">
    <property type="entry name" value="Sel1"/>
    <property type="match status" value="3"/>
</dbReference>
<dbReference type="PANTHER" id="PTHR45011:SF1">
    <property type="entry name" value="DAP3-BINDING CELL DEATH ENHANCER 1"/>
    <property type="match status" value="1"/>
</dbReference>
<organism evidence="4 5">
    <name type="scientific">Sphingomonas leidyi</name>
    <dbReference type="NCBI Taxonomy" id="68569"/>
    <lineage>
        <taxon>Bacteria</taxon>
        <taxon>Pseudomonadati</taxon>
        <taxon>Pseudomonadota</taxon>
        <taxon>Alphaproteobacteria</taxon>
        <taxon>Sphingomonadales</taxon>
        <taxon>Sphingomonadaceae</taxon>
        <taxon>Sphingomonas</taxon>
    </lineage>
</organism>
<proteinExistence type="predicted"/>
<evidence type="ECO:0000313" key="4">
    <source>
        <dbReference type="EMBL" id="NIJ63804.1"/>
    </source>
</evidence>
<dbReference type="InterPro" id="IPR011990">
    <property type="entry name" value="TPR-like_helical_dom_sf"/>
</dbReference>
<reference evidence="4 5" key="1">
    <citation type="submission" date="2020-03" db="EMBL/GenBank/DDBJ databases">
        <title>Genomic Encyclopedia of Type Strains, Phase IV (KMG-IV): sequencing the most valuable type-strain genomes for metagenomic binning, comparative biology and taxonomic classification.</title>
        <authorList>
            <person name="Goeker M."/>
        </authorList>
    </citation>
    <scope>NUCLEOTIDE SEQUENCE [LARGE SCALE GENOMIC DNA]</scope>
    <source>
        <strain evidence="4 5">DSM 4733</strain>
    </source>
</reference>
<evidence type="ECO:0000313" key="5">
    <source>
        <dbReference type="Proteomes" id="UP000564677"/>
    </source>
</evidence>
<comment type="caution">
    <text evidence="4">The sequence shown here is derived from an EMBL/GenBank/DDBJ whole genome shotgun (WGS) entry which is preliminary data.</text>
</comment>
<dbReference type="PANTHER" id="PTHR45011">
    <property type="entry name" value="DAP3-BINDING CELL DEATH ENHANCER 1"/>
    <property type="match status" value="1"/>
</dbReference>
<dbReference type="Proteomes" id="UP000564677">
    <property type="component" value="Unassembled WGS sequence"/>
</dbReference>
<accession>A0A7X5UWY1</accession>
<dbReference type="SUPFAM" id="SSF110997">
    <property type="entry name" value="Sporulation related repeat"/>
    <property type="match status" value="1"/>
</dbReference>
<dbReference type="SUPFAM" id="SSF81901">
    <property type="entry name" value="HCP-like"/>
    <property type="match status" value="1"/>
</dbReference>
<dbReference type="RefSeq" id="WP_167298260.1">
    <property type="nucleotide sequence ID" value="NZ_JAASQV010000001.1"/>
</dbReference>
<gene>
    <name evidence="4" type="ORF">FHR20_000735</name>
</gene>
<dbReference type="SMART" id="SM00671">
    <property type="entry name" value="SEL1"/>
    <property type="match status" value="3"/>
</dbReference>
<dbReference type="Gene3D" id="3.30.70.1070">
    <property type="entry name" value="Sporulation related repeat"/>
    <property type="match status" value="1"/>
</dbReference>
<dbReference type="InterPro" id="IPR036680">
    <property type="entry name" value="SPOR-like_sf"/>
</dbReference>
<feature type="region of interest" description="Disordered" evidence="1">
    <location>
        <begin position="188"/>
        <end position="246"/>
    </location>
</feature>
<sequence length="315" mass="33210">MKLLGLIAVAGMALAAPLALAQENPVKAGVEAWERGDYKGAVDRWRSPAMKGDADAQFNLGQAYKLGRGVTADLNQAELWYGKAAAQGHEQAEASYGLALFANGKRDKAAPWLQRAAGRGDPRAQYVLGTMYFNGDAVQKDWVRAYALVTRASQSGLAEASSALAQMDKYMTVQDRQAGLSLARKYEEEANRAPLPGKASPPAEVAGTAPPRTTPVRTPPRTGSATPPPVPVKVATAAPPPAAMRDGGWRLQLGAFGDPGNARKLWGQVGARFPGRQVYYVKAGTLTKVLVGPFANRGEAASACRGVSPCVPVSQ</sequence>
<dbReference type="InterPro" id="IPR007730">
    <property type="entry name" value="SPOR-like_dom"/>
</dbReference>
<protein>
    <recommendedName>
        <fullName evidence="3">SPOR domain-containing protein</fullName>
    </recommendedName>
</protein>
<evidence type="ECO:0000256" key="2">
    <source>
        <dbReference type="SAM" id="SignalP"/>
    </source>
</evidence>
<feature type="signal peptide" evidence="2">
    <location>
        <begin position="1"/>
        <end position="21"/>
    </location>
</feature>
<keyword evidence="2" id="KW-0732">Signal</keyword>
<name>A0A7X5UWY1_9SPHN</name>
<evidence type="ECO:0000259" key="3">
    <source>
        <dbReference type="PROSITE" id="PS51724"/>
    </source>
</evidence>
<dbReference type="Gene3D" id="1.25.40.10">
    <property type="entry name" value="Tetratricopeptide repeat domain"/>
    <property type="match status" value="1"/>
</dbReference>
<dbReference type="PROSITE" id="PS51724">
    <property type="entry name" value="SPOR"/>
    <property type="match status" value="1"/>
</dbReference>
<keyword evidence="5" id="KW-1185">Reference proteome</keyword>